<gene>
    <name evidence="2" type="ORF">PIB30_033136</name>
</gene>
<feature type="compositionally biased region" description="Polar residues" evidence="1">
    <location>
        <begin position="141"/>
        <end position="150"/>
    </location>
</feature>
<comment type="caution">
    <text evidence="2">The sequence shown here is derived from an EMBL/GenBank/DDBJ whole genome shotgun (WGS) entry which is preliminary data.</text>
</comment>
<name>A0ABU6WAV2_9FABA</name>
<accession>A0ABU6WAV2</accession>
<evidence type="ECO:0000313" key="3">
    <source>
        <dbReference type="Proteomes" id="UP001341840"/>
    </source>
</evidence>
<dbReference type="Proteomes" id="UP001341840">
    <property type="component" value="Unassembled WGS sequence"/>
</dbReference>
<protein>
    <submittedName>
        <fullName evidence="2">Uncharacterized protein</fullName>
    </submittedName>
</protein>
<evidence type="ECO:0000256" key="1">
    <source>
        <dbReference type="SAM" id="MobiDB-lite"/>
    </source>
</evidence>
<dbReference type="EMBL" id="JASCZI010181391">
    <property type="protein sequence ID" value="MED6182912.1"/>
    <property type="molecule type" value="Genomic_DNA"/>
</dbReference>
<reference evidence="2 3" key="1">
    <citation type="journal article" date="2023" name="Plants (Basel)">
        <title>Bridging the Gap: Combining Genomics and Transcriptomics Approaches to Understand Stylosanthes scabra, an Orphan Legume from the Brazilian Caatinga.</title>
        <authorList>
            <person name="Ferreira-Neto J.R.C."/>
            <person name="da Silva M.D."/>
            <person name="Binneck E."/>
            <person name="de Melo N.F."/>
            <person name="da Silva R.H."/>
            <person name="de Melo A.L.T.M."/>
            <person name="Pandolfi V."/>
            <person name="Bustamante F.O."/>
            <person name="Brasileiro-Vidal A.C."/>
            <person name="Benko-Iseppon A.M."/>
        </authorList>
    </citation>
    <scope>NUCLEOTIDE SEQUENCE [LARGE SCALE GENOMIC DNA]</scope>
    <source>
        <tissue evidence="2">Leaves</tissue>
    </source>
</reference>
<keyword evidence="3" id="KW-1185">Reference proteome</keyword>
<feature type="region of interest" description="Disordered" evidence="1">
    <location>
        <begin position="67"/>
        <end position="159"/>
    </location>
</feature>
<sequence length="379" mass="44216">MEDAYQGNEDMKYQMDAPYSYEQHHLDDYVSHFYQEQELPFETYNQNWHDNASYGYESQPLFQNQYQPPHEPYNFSYQHQPHYQPFDPPYQLPNQKRLPFQNHKPSYHYESLDQPFEPLNQPQSQSYYSNQPFSPPEPTQLPYQYPTNEPHTPYPVPKHDSHSLYQYPIDLPTSEVSIHDIIKMIMDQETIYSEFQKDIEEIKIATLKCEKAIEEKNSQKPLTPLIDEEIPVREPVKEVCCQNTMIDELLDNDLLDALGDFLPLNDTFNCADCDVVTLCSVCAEIEACLKGDDVQVTNIFNGNIDIHDEVKNVSDIGQLEKNDCDVKDNVVVEFEELKNIEPLKFSVDLNENFDSSMVSVDSVVRDCALPPIDKKYEKV</sequence>
<proteinExistence type="predicted"/>
<evidence type="ECO:0000313" key="2">
    <source>
        <dbReference type="EMBL" id="MED6182912.1"/>
    </source>
</evidence>
<organism evidence="2 3">
    <name type="scientific">Stylosanthes scabra</name>
    <dbReference type="NCBI Taxonomy" id="79078"/>
    <lineage>
        <taxon>Eukaryota</taxon>
        <taxon>Viridiplantae</taxon>
        <taxon>Streptophyta</taxon>
        <taxon>Embryophyta</taxon>
        <taxon>Tracheophyta</taxon>
        <taxon>Spermatophyta</taxon>
        <taxon>Magnoliopsida</taxon>
        <taxon>eudicotyledons</taxon>
        <taxon>Gunneridae</taxon>
        <taxon>Pentapetalae</taxon>
        <taxon>rosids</taxon>
        <taxon>fabids</taxon>
        <taxon>Fabales</taxon>
        <taxon>Fabaceae</taxon>
        <taxon>Papilionoideae</taxon>
        <taxon>50 kb inversion clade</taxon>
        <taxon>dalbergioids sensu lato</taxon>
        <taxon>Dalbergieae</taxon>
        <taxon>Pterocarpus clade</taxon>
        <taxon>Stylosanthes</taxon>
    </lineage>
</organism>
<feature type="compositionally biased region" description="Low complexity" evidence="1">
    <location>
        <begin position="120"/>
        <end position="132"/>
    </location>
</feature>